<name>A0A9X6SRK8_BACCE</name>
<dbReference type="EMBL" id="NVMX01000468">
    <property type="protein sequence ID" value="PDZ93744.1"/>
    <property type="molecule type" value="Genomic_DNA"/>
</dbReference>
<feature type="non-terminal residue" evidence="1">
    <location>
        <position position="1"/>
    </location>
</feature>
<dbReference type="GO" id="GO:0003964">
    <property type="term" value="F:RNA-directed DNA polymerase activity"/>
    <property type="evidence" value="ECO:0007669"/>
    <property type="project" value="UniProtKB-KW"/>
</dbReference>
<gene>
    <name evidence="1" type="ORF">CON36_37565</name>
</gene>
<sequence>GGDDSYNNLIYVKKDVHRLIHVTDGDTIKKYMNKIQLDEQGLAKINMLRKLVGNCLIDVSTNY</sequence>
<keyword evidence="1" id="KW-0695">RNA-directed DNA polymerase</keyword>
<proteinExistence type="predicted"/>
<accession>A0A9X6SRK8</accession>
<dbReference type="Proteomes" id="UP000219922">
    <property type="component" value="Unassembled WGS sequence"/>
</dbReference>
<evidence type="ECO:0000313" key="1">
    <source>
        <dbReference type="EMBL" id="PDZ93744.1"/>
    </source>
</evidence>
<keyword evidence="1" id="KW-0548">Nucleotidyltransferase</keyword>
<reference evidence="1 2" key="1">
    <citation type="submission" date="2017-09" db="EMBL/GenBank/DDBJ databases">
        <title>Large-scale bioinformatics analysis of Bacillus genomes uncovers conserved roles of natural products in bacterial physiology.</title>
        <authorList>
            <consortium name="Agbiome Team Llc"/>
            <person name="Bleich R.M."/>
            <person name="Grubbs K.J."/>
            <person name="Santa Maria K.C."/>
            <person name="Allen S.E."/>
            <person name="Farag S."/>
            <person name="Shank E.A."/>
            <person name="Bowers A."/>
        </authorList>
    </citation>
    <scope>NUCLEOTIDE SEQUENCE [LARGE SCALE GENOMIC DNA]</scope>
    <source>
        <strain evidence="1 2">AFS092789</strain>
    </source>
</reference>
<organism evidence="1 2">
    <name type="scientific">Bacillus cereus</name>
    <dbReference type="NCBI Taxonomy" id="1396"/>
    <lineage>
        <taxon>Bacteria</taxon>
        <taxon>Bacillati</taxon>
        <taxon>Bacillota</taxon>
        <taxon>Bacilli</taxon>
        <taxon>Bacillales</taxon>
        <taxon>Bacillaceae</taxon>
        <taxon>Bacillus</taxon>
        <taxon>Bacillus cereus group</taxon>
    </lineage>
</organism>
<protein>
    <submittedName>
        <fullName evidence="1">Group II intron reverse transcriptase/maturase</fullName>
    </submittedName>
</protein>
<comment type="caution">
    <text evidence="1">The sequence shown here is derived from an EMBL/GenBank/DDBJ whole genome shotgun (WGS) entry which is preliminary data.</text>
</comment>
<keyword evidence="1" id="KW-0808">Transferase</keyword>
<dbReference type="AlphaFoldDB" id="A0A9X6SRK8"/>
<evidence type="ECO:0000313" key="2">
    <source>
        <dbReference type="Proteomes" id="UP000219922"/>
    </source>
</evidence>